<keyword evidence="3" id="KW-1185">Reference proteome</keyword>
<sequence length="146" mass="15117">MADFRRLNETVLAAPQIAPGDIVAARKAGVTLIVNNRPDGESPDQPDGDRIEAAAREAGLDYRAIPIGAAGFSQPQVDAMAEALAAAEGKTLAFCRSGTRSTLLWALAEAKTGRDPEAIAREAAGAGYDVGPVRPAMDMLAGRASD</sequence>
<dbReference type="SUPFAM" id="SSF52799">
    <property type="entry name" value="(Phosphotyrosine protein) phosphatases II"/>
    <property type="match status" value="1"/>
</dbReference>
<proteinExistence type="predicted"/>
<gene>
    <name evidence="2" type="ORF">L1F33_03965</name>
</gene>
<reference evidence="2" key="1">
    <citation type="submission" date="2022-02" db="EMBL/GenBank/DDBJ databases">
        <title>Qipengyuania spongiae sp. nov., isolated from marine sponge.</title>
        <authorList>
            <person name="Li Z."/>
            <person name="Zhang M."/>
        </authorList>
    </citation>
    <scope>NUCLEOTIDE SEQUENCE</scope>
    <source>
        <strain evidence="2">PHS-Z21</strain>
    </source>
</reference>
<evidence type="ECO:0000313" key="3">
    <source>
        <dbReference type="Proteomes" id="UP001065265"/>
    </source>
</evidence>
<protein>
    <submittedName>
        <fullName evidence="2">TIGR01244 family sulfur transferase</fullName>
    </submittedName>
</protein>
<dbReference type="Pfam" id="PF04273">
    <property type="entry name" value="BLH_phosphatase"/>
    <property type="match status" value="1"/>
</dbReference>
<evidence type="ECO:0000313" key="2">
    <source>
        <dbReference type="EMBL" id="UVI40122.1"/>
    </source>
</evidence>
<keyword evidence="2" id="KW-0808">Transferase</keyword>
<organism evidence="2 3">
    <name type="scientific">Qipengyuania spongiae</name>
    <dbReference type="NCBI Taxonomy" id="2909673"/>
    <lineage>
        <taxon>Bacteria</taxon>
        <taxon>Pseudomonadati</taxon>
        <taxon>Pseudomonadota</taxon>
        <taxon>Alphaproteobacteria</taxon>
        <taxon>Sphingomonadales</taxon>
        <taxon>Erythrobacteraceae</taxon>
        <taxon>Qipengyuania</taxon>
    </lineage>
</organism>
<accession>A0ABY5T001</accession>
<dbReference type="NCBIfam" id="TIGR01244">
    <property type="entry name" value="TIGR01244 family sulfur transferase"/>
    <property type="match status" value="1"/>
</dbReference>
<feature type="domain" description="Beta-lactamase hydrolase-like protein phosphatase-like" evidence="1">
    <location>
        <begin position="3"/>
        <end position="111"/>
    </location>
</feature>
<dbReference type="GO" id="GO:0016740">
    <property type="term" value="F:transferase activity"/>
    <property type="evidence" value="ECO:0007669"/>
    <property type="project" value="UniProtKB-KW"/>
</dbReference>
<dbReference type="InterPro" id="IPR005939">
    <property type="entry name" value="BLH_phosphatase-like"/>
</dbReference>
<name>A0ABY5T001_9SPHN</name>
<dbReference type="EMBL" id="CP092471">
    <property type="protein sequence ID" value="UVI40122.1"/>
    <property type="molecule type" value="Genomic_DNA"/>
</dbReference>
<dbReference type="Gene3D" id="3.90.190.10">
    <property type="entry name" value="Protein tyrosine phosphatase superfamily"/>
    <property type="match status" value="1"/>
</dbReference>
<dbReference type="InterPro" id="IPR029021">
    <property type="entry name" value="Prot-tyrosine_phosphatase-like"/>
</dbReference>
<dbReference type="RefSeq" id="WP_265560125.1">
    <property type="nucleotide sequence ID" value="NZ_CP092471.1"/>
</dbReference>
<dbReference type="Proteomes" id="UP001065265">
    <property type="component" value="Chromosome"/>
</dbReference>
<evidence type="ECO:0000259" key="1">
    <source>
        <dbReference type="Pfam" id="PF04273"/>
    </source>
</evidence>